<comment type="cofactor">
    <cofactor evidence="1">
        <name>Mg(2+)</name>
        <dbReference type="ChEBI" id="CHEBI:18420"/>
    </cofactor>
</comment>
<dbReference type="RefSeq" id="WP_189636909.1">
    <property type="nucleotide sequence ID" value="NZ_CP032096.1"/>
</dbReference>
<dbReference type="InterPro" id="IPR048760">
    <property type="entry name" value="VP0354-like_sensor_dom"/>
</dbReference>
<keyword evidence="5" id="KW-1185">Reference proteome</keyword>
<dbReference type="InterPro" id="IPR052163">
    <property type="entry name" value="DGC-Regulatory_Protein"/>
</dbReference>
<evidence type="ECO:0000259" key="3">
    <source>
        <dbReference type="PROSITE" id="PS50887"/>
    </source>
</evidence>
<dbReference type="SMART" id="SM00267">
    <property type="entry name" value="GGDEF"/>
    <property type="match status" value="1"/>
</dbReference>
<sequence length="539" mass="61985">MILSSNLTQKTFWLNFIGIYLLLLAVLGFLISSWYSLKSTQALELIKLNQSQVVSHAKNIMLEEYESMLSDLLTLASLPLHSHSQNITSEHRFRQDLASTYLVLSQTRTRYDQIRYLDKEGMEKVRVDYNNGNPKIIPQSQLQNKQNRYYFQDINRLSSEEIYISRFDLNIEQGKIEQPYKPIIRIGKALFNERGQRQGILLLNYFGQTLFNKIDRLSSTKPSQLMIVDQMGYWLKHPNPDMEWGFMFKDKQNQTFATAHPKLWQTLLTRRSGQIKTSQGLYTFDSIFPLESKVISELGHYQFQDKKFSTQANLKDYQWLLISFTPKAAFTQKLKNQLQNMASLLIGIIVLMGGIAFLFASNRHQKQLLQQKARYLAYHDSLTGLYNRYALTQTEGQHNLLTNKSGNDSYSVFFLDLDGFKPINDTYGHQVGDQVLQTIASRLKNTVRKEDIVVRVGGDEFAIITHHTVDRVAIQMFGDRLIKAIEKPIQLEDKTLHLGTSIGVASYPQDADTLNQLIDLADAAMYKAKKSGKGKLCFV</sequence>
<dbReference type="PROSITE" id="PS50887">
    <property type="entry name" value="GGDEF"/>
    <property type="match status" value="1"/>
</dbReference>
<evidence type="ECO:0000313" key="5">
    <source>
        <dbReference type="Proteomes" id="UP000296201"/>
    </source>
</evidence>
<feature type="domain" description="GGDEF" evidence="3">
    <location>
        <begin position="408"/>
        <end position="539"/>
    </location>
</feature>
<reference evidence="4 5" key="1">
    <citation type="submission" date="2018-08" db="EMBL/GenBank/DDBJ databases">
        <title>Horizontal acquisition of hydrogen conversion ability and other habitat adaptations in Hydrogenovibrio crunogenus strains.</title>
        <authorList>
            <person name="Gonnella G."/>
            <person name="Adam N."/>
            <person name="Perner M."/>
        </authorList>
    </citation>
    <scope>NUCLEOTIDE SEQUENCE [LARGE SCALE GENOMIC DNA]</scope>
    <source>
        <strain evidence="4 5">SP-41</strain>
    </source>
</reference>
<dbReference type="CDD" id="cd01949">
    <property type="entry name" value="GGDEF"/>
    <property type="match status" value="1"/>
</dbReference>
<dbReference type="PANTHER" id="PTHR46663">
    <property type="entry name" value="DIGUANYLATE CYCLASE DGCT-RELATED"/>
    <property type="match status" value="1"/>
</dbReference>
<keyword evidence="2" id="KW-0812">Transmembrane</keyword>
<organism evidence="4 5">
    <name type="scientific">Hydrogenovibrio crunogenus</name>
    <dbReference type="NCBI Taxonomy" id="39765"/>
    <lineage>
        <taxon>Bacteria</taxon>
        <taxon>Pseudomonadati</taxon>
        <taxon>Pseudomonadota</taxon>
        <taxon>Gammaproteobacteria</taxon>
        <taxon>Thiotrichales</taxon>
        <taxon>Piscirickettsiaceae</taxon>
        <taxon>Hydrogenovibrio</taxon>
    </lineage>
</organism>
<dbReference type="AlphaFoldDB" id="A0A4P7NXK2"/>
<name>A0A4P7NXK2_9GAMM</name>
<evidence type="ECO:0000256" key="2">
    <source>
        <dbReference type="SAM" id="Phobius"/>
    </source>
</evidence>
<dbReference type="FunFam" id="3.30.70.270:FF:000001">
    <property type="entry name" value="Diguanylate cyclase domain protein"/>
    <property type="match status" value="1"/>
</dbReference>
<dbReference type="NCBIfam" id="TIGR00254">
    <property type="entry name" value="GGDEF"/>
    <property type="match status" value="1"/>
</dbReference>
<dbReference type="PANTHER" id="PTHR46663:SF2">
    <property type="entry name" value="GGDEF DOMAIN-CONTAINING PROTEIN"/>
    <property type="match status" value="1"/>
</dbReference>
<evidence type="ECO:0000256" key="1">
    <source>
        <dbReference type="ARBA" id="ARBA00001946"/>
    </source>
</evidence>
<feature type="transmembrane region" description="Helical" evidence="2">
    <location>
        <begin position="341"/>
        <end position="360"/>
    </location>
</feature>
<accession>A0A4P7NXK2</accession>
<dbReference type="InterPro" id="IPR029151">
    <property type="entry name" value="Sensor-like_sf"/>
</dbReference>
<dbReference type="Gene3D" id="3.30.450.20">
    <property type="entry name" value="PAS domain"/>
    <property type="match status" value="2"/>
</dbReference>
<feature type="transmembrane region" description="Helical" evidence="2">
    <location>
        <begin position="12"/>
        <end position="35"/>
    </location>
</feature>
<dbReference type="SUPFAM" id="SSF55073">
    <property type="entry name" value="Nucleotide cyclase"/>
    <property type="match status" value="1"/>
</dbReference>
<dbReference type="GO" id="GO:0003824">
    <property type="term" value="F:catalytic activity"/>
    <property type="evidence" value="ECO:0007669"/>
    <property type="project" value="UniProtKB-ARBA"/>
</dbReference>
<dbReference type="EMBL" id="CP032096">
    <property type="protein sequence ID" value="QBZ82376.1"/>
    <property type="molecule type" value="Genomic_DNA"/>
</dbReference>
<dbReference type="InterPro" id="IPR000160">
    <property type="entry name" value="GGDEF_dom"/>
</dbReference>
<protein>
    <submittedName>
        <fullName evidence="4">Putative signaling protein</fullName>
    </submittedName>
</protein>
<dbReference type="InterPro" id="IPR043128">
    <property type="entry name" value="Rev_trsase/Diguanyl_cyclase"/>
</dbReference>
<dbReference type="Gene3D" id="3.30.70.270">
    <property type="match status" value="1"/>
</dbReference>
<dbReference type="Pfam" id="PF00990">
    <property type="entry name" value="GGDEF"/>
    <property type="match status" value="1"/>
</dbReference>
<dbReference type="Proteomes" id="UP000296201">
    <property type="component" value="Chromosome"/>
</dbReference>
<gene>
    <name evidence="4" type="ORF">GHNINEIG_00406</name>
</gene>
<evidence type="ECO:0000313" key="4">
    <source>
        <dbReference type="EMBL" id="QBZ82376.1"/>
    </source>
</evidence>
<dbReference type="Pfam" id="PF21623">
    <property type="entry name" value="HK_sensor_dom_bact"/>
    <property type="match status" value="1"/>
</dbReference>
<dbReference type="InterPro" id="IPR029787">
    <property type="entry name" value="Nucleotide_cyclase"/>
</dbReference>
<keyword evidence="2" id="KW-1133">Transmembrane helix</keyword>
<dbReference type="SUPFAM" id="SSF103190">
    <property type="entry name" value="Sensory domain-like"/>
    <property type="match status" value="2"/>
</dbReference>
<proteinExistence type="predicted"/>
<keyword evidence="2" id="KW-0472">Membrane</keyword>